<dbReference type="SUPFAM" id="SSF52096">
    <property type="entry name" value="ClpP/crotonase"/>
    <property type="match status" value="1"/>
</dbReference>
<keyword evidence="2" id="KW-1185">Reference proteome</keyword>
<organism evidence="1 2">
    <name type="scientific">Chitinophaga rhizophila</name>
    <dbReference type="NCBI Taxonomy" id="2866212"/>
    <lineage>
        <taxon>Bacteria</taxon>
        <taxon>Pseudomonadati</taxon>
        <taxon>Bacteroidota</taxon>
        <taxon>Chitinophagia</taxon>
        <taxon>Chitinophagales</taxon>
        <taxon>Chitinophagaceae</taxon>
        <taxon>Chitinophaga</taxon>
    </lineage>
</organism>
<dbReference type="InterPro" id="IPR029045">
    <property type="entry name" value="ClpP/crotonase-like_dom_sf"/>
</dbReference>
<dbReference type="EMBL" id="JAICCF010000001">
    <property type="protein sequence ID" value="MBW8684366.1"/>
    <property type="molecule type" value="Genomic_DNA"/>
</dbReference>
<reference evidence="1 2" key="1">
    <citation type="submission" date="2021-08" db="EMBL/GenBank/DDBJ databases">
        <title>The genome sequence of Chitinophaga sp. B61.</title>
        <authorList>
            <person name="Zhang X."/>
        </authorList>
    </citation>
    <scope>NUCLEOTIDE SEQUENCE [LARGE SCALE GENOMIC DNA]</scope>
    <source>
        <strain evidence="1 2">B61</strain>
    </source>
</reference>
<accession>A0ABS7GAA1</accession>
<dbReference type="Proteomes" id="UP000812961">
    <property type="component" value="Unassembled WGS sequence"/>
</dbReference>
<evidence type="ECO:0000313" key="2">
    <source>
        <dbReference type="Proteomes" id="UP000812961"/>
    </source>
</evidence>
<comment type="caution">
    <text evidence="1">The sequence shown here is derived from an EMBL/GenBank/DDBJ whole genome shotgun (WGS) entry which is preliminary data.</text>
</comment>
<name>A0ABS7GAA1_9BACT</name>
<evidence type="ECO:0000313" key="1">
    <source>
        <dbReference type="EMBL" id="MBW8684366.1"/>
    </source>
</evidence>
<proteinExistence type="predicted"/>
<protein>
    <submittedName>
        <fullName evidence="1">Uncharacterized protein</fullName>
    </submittedName>
</protein>
<sequence>MFYPIPAVSFPLDSVTKQPEKVAVVVNNFCGSSTEYFISLTNQSQKVITYGSPTIGIMDYEGMSNPTILPYDKFILTIPITKSSWTDTKPIDQTGFAPDVLLTLPENKWIDFVLDDLLKK</sequence>
<dbReference type="Gene3D" id="3.90.226.10">
    <property type="entry name" value="2-enoyl-CoA Hydratase, Chain A, domain 1"/>
    <property type="match status" value="1"/>
</dbReference>
<gene>
    <name evidence="1" type="ORF">K1Y79_08475</name>
</gene>